<feature type="binding site" evidence="10">
    <location>
        <position position="168"/>
    </location>
    <ligand>
        <name>substrate</name>
    </ligand>
</feature>
<keyword evidence="7 11" id="KW-0326">Glycosidase</keyword>
<comment type="similarity">
    <text evidence="2 11">Belongs to the glycosyl hydrolase 1 family.</text>
</comment>
<feature type="active site" description="Proton donor" evidence="9">
    <location>
        <position position="169"/>
    </location>
</feature>
<dbReference type="GO" id="GO:0008422">
    <property type="term" value="F:beta-glucosidase activity"/>
    <property type="evidence" value="ECO:0007669"/>
    <property type="project" value="UniProtKB-EC"/>
</dbReference>
<evidence type="ECO:0000256" key="4">
    <source>
        <dbReference type="ARBA" id="ARBA00022801"/>
    </source>
</evidence>
<evidence type="ECO:0000256" key="8">
    <source>
        <dbReference type="ARBA" id="ARBA00023326"/>
    </source>
</evidence>
<dbReference type="PROSITE" id="PS00653">
    <property type="entry name" value="GLYCOSYL_HYDROL_F1_2"/>
    <property type="match status" value="1"/>
</dbReference>
<dbReference type="InterPro" id="IPR017736">
    <property type="entry name" value="Glyco_hydro_1_beta-glucosidase"/>
</dbReference>
<dbReference type="SUPFAM" id="SSF51445">
    <property type="entry name" value="(Trans)glycosidases"/>
    <property type="match status" value="1"/>
</dbReference>
<proteinExistence type="inferred from homology"/>
<accession>G9IS39</accession>
<sequence length="463" mass="51987">MKETMEMKPVKEFVWGVSTSGYQIEGGWNEGGRGLSIWDEFCRIPGKTKDQTGDTACDHYHRWSEDIALMKQLGVNAYRFSIAWPRIFPDGTGVPNEEGIRFYNDLIDALLAAGIQPWVTLYHWDLPLALERRYGGWLSPRIITDFTAYADCCFSRFGDRVKNWITLNEPWCAAILGYGLGPHAPGHQSSTEPWIAGHHLLLAHAEAVKCYRSKYQSEQGGQIGIANNCDWREPFTDSPADIAAAEVATEFMLAWFTDPIWKGDYPESMKTRLGDKLPRFSEEERAVVKGSSDFFGLNHYSTCHARAVDQSDANWIGNSGIFGVNDVALSDIPNRPVNATGWVIAPEGLGKLLRWIDARYGRPVIYITENGTSILGDTVAEAVEDQKRIDYICDYLAEAQKAAADGADLRGYFVWTLLDNFEWSQGYRIRFGLTHVDFATGTRTPKKSFYAYRDIIAGNSPAK</sequence>
<feature type="binding site" evidence="10">
    <location>
        <position position="415"/>
    </location>
    <ligand>
        <name>substrate</name>
    </ligand>
</feature>
<dbReference type="Gene3D" id="3.20.20.80">
    <property type="entry name" value="Glycosidases"/>
    <property type="match status" value="1"/>
</dbReference>
<keyword evidence="5" id="KW-0136">Cellulose degradation</keyword>
<evidence type="ECO:0000313" key="12">
    <source>
        <dbReference type="EMBL" id="AEW47962.1"/>
    </source>
</evidence>
<comment type="catalytic activity">
    <reaction evidence="1 11">
        <text>Hydrolysis of terminal, non-reducing beta-D-glucosyl residues with release of beta-D-glucose.</text>
        <dbReference type="EC" id="3.2.1.21"/>
    </reaction>
</comment>
<evidence type="ECO:0000256" key="2">
    <source>
        <dbReference type="ARBA" id="ARBA00010838"/>
    </source>
</evidence>
<name>G9IS39_9BACT</name>
<feature type="binding site" evidence="10">
    <location>
        <begin position="422"/>
        <end position="423"/>
    </location>
    <ligand>
        <name>substrate</name>
    </ligand>
</feature>
<evidence type="ECO:0000256" key="1">
    <source>
        <dbReference type="ARBA" id="ARBA00000448"/>
    </source>
</evidence>
<evidence type="ECO:0000256" key="6">
    <source>
        <dbReference type="ARBA" id="ARBA00023277"/>
    </source>
</evidence>
<evidence type="ECO:0000256" key="10">
    <source>
        <dbReference type="PIRSR" id="PIRSR617736-2"/>
    </source>
</evidence>
<dbReference type="EC" id="3.2.1.21" evidence="3 11"/>
<dbReference type="GO" id="GO:0030245">
    <property type="term" value="P:cellulose catabolic process"/>
    <property type="evidence" value="ECO:0007669"/>
    <property type="project" value="UniProtKB-KW"/>
</dbReference>
<reference evidence="12" key="1">
    <citation type="submission" date="2011-09" db="EMBL/GenBank/DDBJ databases">
        <title>High throughput functional metagenomic screening for glycosyl hydrolases in a passive mining bioremediation site.</title>
        <authorList>
            <person name="Mewis K."/>
            <person name="Konwar K."/>
            <person name="Howes C.G."/>
            <person name="Taupp M."/>
            <person name="Baldwin S.A."/>
            <person name="Hallam S.J."/>
        </authorList>
    </citation>
    <scope>NUCLEOTIDE SEQUENCE</scope>
</reference>
<dbReference type="Pfam" id="PF00232">
    <property type="entry name" value="Glyco_hydro_1"/>
    <property type="match status" value="1"/>
</dbReference>
<dbReference type="PRINTS" id="PR00131">
    <property type="entry name" value="GLHYDRLASE1"/>
</dbReference>
<dbReference type="EMBL" id="JN695676">
    <property type="protein sequence ID" value="AEW47962.1"/>
    <property type="molecule type" value="Genomic_DNA"/>
</dbReference>
<dbReference type="InterPro" id="IPR017853">
    <property type="entry name" value="GH"/>
</dbReference>
<dbReference type="InterPro" id="IPR033132">
    <property type="entry name" value="GH_1_N_CS"/>
</dbReference>
<evidence type="ECO:0000256" key="3">
    <source>
        <dbReference type="ARBA" id="ARBA00012744"/>
    </source>
</evidence>
<organism evidence="12">
    <name type="scientific">uncultured bacterium F2_16</name>
    <dbReference type="NCBI Taxonomy" id="1112294"/>
    <lineage>
        <taxon>Bacteria</taxon>
        <taxon>environmental samples</taxon>
    </lineage>
</organism>
<keyword evidence="8" id="KW-0624">Polysaccharide degradation</keyword>
<dbReference type="InterPro" id="IPR001360">
    <property type="entry name" value="Glyco_hydro_1"/>
</dbReference>
<dbReference type="FunFam" id="3.20.20.80:FF:000011">
    <property type="entry name" value="Cytosolic beta-glucosidase"/>
    <property type="match status" value="1"/>
</dbReference>
<evidence type="ECO:0000256" key="11">
    <source>
        <dbReference type="RuleBase" id="RU361175"/>
    </source>
</evidence>
<dbReference type="PANTHER" id="PTHR10353">
    <property type="entry name" value="GLYCOSYL HYDROLASE"/>
    <property type="match status" value="1"/>
</dbReference>
<keyword evidence="4 11" id="KW-0378">Hydrolase</keyword>
<feature type="binding site" evidence="10">
    <location>
        <position position="123"/>
    </location>
    <ligand>
        <name>substrate</name>
    </ligand>
</feature>
<evidence type="ECO:0000256" key="5">
    <source>
        <dbReference type="ARBA" id="ARBA00023001"/>
    </source>
</evidence>
<dbReference type="AlphaFoldDB" id="G9IS39"/>
<keyword evidence="6" id="KW-0119">Carbohydrate metabolism</keyword>
<feature type="binding site" evidence="10">
    <location>
        <position position="23"/>
    </location>
    <ligand>
        <name>substrate</name>
    </ligand>
</feature>
<feature type="active site" description="Nucleophile" evidence="9">
    <location>
        <position position="369"/>
    </location>
</feature>
<protein>
    <recommendedName>
        <fullName evidence="3 11">Beta-glucosidase</fullName>
        <ecNumber evidence="3 11">3.2.1.21</ecNumber>
    </recommendedName>
</protein>
<dbReference type="NCBIfam" id="TIGR03356">
    <property type="entry name" value="BGL"/>
    <property type="match status" value="1"/>
</dbReference>
<evidence type="ECO:0000256" key="9">
    <source>
        <dbReference type="PIRSR" id="PIRSR617736-1"/>
    </source>
</evidence>
<feature type="binding site" evidence="10">
    <location>
        <position position="300"/>
    </location>
    <ligand>
        <name>substrate</name>
    </ligand>
</feature>
<dbReference type="PANTHER" id="PTHR10353:SF36">
    <property type="entry name" value="LP05116P"/>
    <property type="match status" value="1"/>
</dbReference>
<evidence type="ECO:0000256" key="7">
    <source>
        <dbReference type="ARBA" id="ARBA00023295"/>
    </source>
</evidence>